<evidence type="ECO:0000256" key="4">
    <source>
        <dbReference type="ARBA" id="ARBA00011990"/>
    </source>
</evidence>
<dbReference type="Pfam" id="PF16363">
    <property type="entry name" value="GDP_Man_Dehyd"/>
    <property type="match status" value="1"/>
</dbReference>
<gene>
    <name evidence="10" type="ORF">FHS39_004264</name>
</gene>
<keyword evidence="6" id="KW-0520">NAD</keyword>
<comment type="cofactor">
    <cofactor evidence="2 8">
        <name>NAD(+)</name>
        <dbReference type="ChEBI" id="CHEBI:57540"/>
    </cofactor>
</comment>
<dbReference type="RefSeq" id="WP_184350993.1">
    <property type="nucleotide sequence ID" value="NZ_JACHJH010000006.1"/>
</dbReference>
<evidence type="ECO:0000256" key="5">
    <source>
        <dbReference type="ARBA" id="ARBA00016977"/>
    </source>
</evidence>
<dbReference type="InterPro" id="IPR036291">
    <property type="entry name" value="NAD(P)-bd_dom_sf"/>
</dbReference>
<dbReference type="Proteomes" id="UP000556084">
    <property type="component" value="Unassembled WGS sequence"/>
</dbReference>
<evidence type="ECO:0000259" key="9">
    <source>
        <dbReference type="Pfam" id="PF16363"/>
    </source>
</evidence>
<organism evidence="10 11">
    <name type="scientific">Streptomyces olivoverticillatus</name>
    <dbReference type="NCBI Taxonomy" id="66427"/>
    <lineage>
        <taxon>Bacteria</taxon>
        <taxon>Bacillati</taxon>
        <taxon>Actinomycetota</taxon>
        <taxon>Actinomycetes</taxon>
        <taxon>Kitasatosporales</taxon>
        <taxon>Streptomycetaceae</taxon>
        <taxon>Streptomyces</taxon>
    </lineage>
</organism>
<keyword evidence="11" id="KW-1185">Reference proteome</keyword>
<keyword evidence="7 8" id="KW-0456">Lyase</keyword>
<evidence type="ECO:0000256" key="1">
    <source>
        <dbReference type="ARBA" id="ARBA00001539"/>
    </source>
</evidence>
<dbReference type="CDD" id="cd05246">
    <property type="entry name" value="dTDP_GD_SDR_e"/>
    <property type="match status" value="1"/>
</dbReference>
<evidence type="ECO:0000256" key="6">
    <source>
        <dbReference type="ARBA" id="ARBA00023027"/>
    </source>
</evidence>
<dbReference type="Gene3D" id="3.90.25.10">
    <property type="entry name" value="UDP-galactose 4-epimerase, domain 1"/>
    <property type="match status" value="1"/>
</dbReference>
<evidence type="ECO:0000313" key="11">
    <source>
        <dbReference type="Proteomes" id="UP000556084"/>
    </source>
</evidence>
<evidence type="ECO:0000256" key="2">
    <source>
        <dbReference type="ARBA" id="ARBA00001911"/>
    </source>
</evidence>
<dbReference type="NCBIfam" id="TIGR01181">
    <property type="entry name" value="dTDP_gluc_dehyt"/>
    <property type="match status" value="1"/>
</dbReference>
<dbReference type="GO" id="GO:0009225">
    <property type="term" value="P:nucleotide-sugar metabolic process"/>
    <property type="evidence" value="ECO:0007669"/>
    <property type="project" value="InterPro"/>
</dbReference>
<dbReference type="Gene3D" id="3.40.50.720">
    <property type="entry name" value="NAD(P)-binding Rossmann-like Domain"/>
    <property type="match status" value="1"/>
</dbReference>
<comment type="caution">
    <text evidence="10">The sequence shown here is derived from an EMBL/GenBank/DDBJ whole genome shotgun (WGS) entry which is preliminary data.</text>
</comment>
<dbReference type="EC" id="4.2.1.46" evidence="4 8"/>
<proteinExistence type="inferred from homology"/>
<dbReference type="AlphaFoldDB" id="A0A7W7LRX4"/>
<reference evidence="10 11" key="1">
    <citation type="submission" date="2020-08" db="EMBL/GenBank/DDBJ databases">
        <title>Genomic Encyclopedia of Type Strains, Phase III (KMG-III): the genomes of soil and plant-associated and newly described type strains.</title>
        <authorList>
            <person name="Whitman W."/>
        </authorList>
    </citation>
    <scope>NUCLEOTIDE SEQUENCE [LARGE SCALE GENOMIC DNA]</scope>
    <source>
        <strain evidence="10 11">CECT 3266</strain>
    </source>
</reference>
<evidence type="ECO:0000256" key="8">
    <source>
        <dbReference type="RuleBase" id="RU004473"/>
    </source>
</evidence>
<dbReference type="InterPro" id="IPR005888">
    <property type="entry name" value="dTDP_Gluc_deHydtase"/>
</dbReference>
<feature type="domain" description="NAD(P)-binding" evidence="9">
    <location>
        <begin position="11"/>
        <end position="313"/>
    </location>
</feature>
<dbReference type="SUPFAM" id="SSF51735">
    <property type="entry name" value="NAD(P)-binding Rossmann-fold domains"/>
    <property type="match status" value="1"/>
</dbReference>
<comment type="catalytic activity">
    <reaction evidence="1 8">
        <text>dTDP-alpha-D-glucose = dTDP-4-dehydro-6-deoxy-alpha-D-glucose + H2O</text>
        <dbReference type="Rhea" id="RHEA:17221"/>
        <dbReference type="ChEBI" id="CHEBI:15377"/>
        <dbReference type="ChEBI" id="CHEBI:57477"/>
        <dbReference type="ChEBI" id="CHEBI:57649"/>
        <dbReference type="EC" id="4.2.1.46"/>
    </reaction>
</comment>
<dbReference type="InterPro" id="IPR016040">
    <property type="entry name" value="NAD(P)-bd_dom"/>
</dbReference>
<accession>A0A7W7LRX4</accession>
<dbReference type="EMBL" id="JACHJH010000006">
    <property type="protein sequence ID" value="MBB4895197.1"/>
    <property type="molecule type" value="Genomic_DNA"/>
</dbReference>
<dbReference type="PANTHER" id="PTHR43000">
    <property type="entry name" value="DTDP-D-GLUCOSE 4,6-DEHYDRATASE-RELATED"/>
    <property type="match status" value="1"/>
</dbReference>
<evidence type="ECO:0000313" key="10">
    <source>
        <dbReference type="EMBL" id="MBB4895197.1"/>
    </source>
</evidence>
<protein>
    <recommendedName>
        <fullName evidence="5 8">dTDP-glucose 4,6-dehydratase</fullName>
        <ecNumber evidence="4 8">4.2.1.46</ecNumber>
    </recommendedName>
</protein>
<evidence type="ECO:0000256" key="3">
    <source>
        <dbReference type="ARBA" id="ARBA00008178"/>
    </source>
</evidence>
<name>A0A7W7LRX4_9ACTN</name>
<comment type="similarity">
    <text evidence="3 8">Belongs to the NAD(P)-dependent epimerase/dehydratase family. dTDP-glucose dehydratase subfamily.</text>
</comment>
<sequence length="345" mass="38920">MHRATPPRTVLVTGAAGFIGANFVRYWRDRHPDDPVVAVDALTYAGNEENLAAVREDIVFAHADIADGPRMAEILREHRVNVVVNFAAESHNSLAVLDPARFFRTNVLGTQQLLEASRQAGIERFHHVSTCEVYGDLALDATEAFHEDSPYRPRTPYNASKAGADHAVRAYHETYGLPVTLTNCANNYGPYQFPEKVLPLFVTNALRGKQLPVYASRHHRREWIHVDDHCRAIDAVLSGGVPGRTYHVGTAKEASVQEIADLVLDELGLPASLQTTVADRPGHDRRYLLDSSRIERELGWRPTVPFEEGMRETIRWYRDHPQWWKPLLDRRPVAEESVWQEGGAR</sequence>
<dbReference type="GO" id="GO:0008460">
    <property type="term" value="F:dTDP-glucose 4,6-dehydratase activity"/>
    <property type="evidence" value="ECO:0007669"/>
    <property type="project" value="UniProtKB-EC"/>
</dbReference>
<evidence type="ECO:0000256" key="7">
    <source>
        <dbReference type="ARBA" id="ARBA00023239"/>
    </source>
</evidence>